<gene>
    <name evidence="1" type="ORF">KPSA1_06434</name>
</gene>
<evidence type="ECO:0000313" key="1">
    <source>
        <dbReference type="EMBL" id="GBH12958.1"/>
    </source>
</evidence>
<reference evidence="1 2" key="1">
    <citation type="submission" date="2018-04" db="EMBL/GenBank/DDBJ databases">
        <title>Draft genome sequence of Pseudomonas syringae pv. actinidiae biovar 1 strains isolated from kiwifruit in Kagawa prefecture.</title>
        <authorList>
            <person name="Tabuchi M."/>
            <person name="Saito M."/>
            <person name="Fujiwara S."/>
            <person name="Sasa N."/>
            <person name="Akimitsu K."/>
            <person name="Gomi K."/>
            <person name="Konishi-Sugita S."/>
            <person name="Hamano K."/>
            <person name="Kataoka I."/>
        </authorList>
    </citation>
    <scope>NUCLEOTIDE SEQUENCE [LARGE SCALE GENOMIC DNA]</scope>
    <source>
        <strain evidence="1 2">MAFF212206</strain>
    </source>
</reference>
<name>A0A2V0QQP2_PSESF</name>
<accession>A0A2V0QQP2</accession>
<dbReference type="AlphaFoldDB" id="A0A2V0QQP2"/>
<comment type="caution">
    <text evidence="1">The sequence shown here is derived from an EMBL/GenBank/DDBJ whole genome shotgun (WGS) entry which is preliminary data.</text>
</comment>
<dbReference type="EMBL" id="BGJZ01000329">
    <property type="protein sequence ID" value="GBH12958.1"/>
    <property type="molecule type" value="Genomic_DNA"/>
</dbReference>
<sequence length="102" mass="11468">MCPWQDLLAYARRKIQHHLIAVQLGQQCIAMRLCHSTSVGGDQQCAACLDPVIEGQQRQRTALAAKVLGEVRPWTKGFQLRVGGRIKIHPMAKWRTGLQIPQ</sequence>
<protein>
    <submittedName>
        <fullName evidence="1">Mu-like prophage tail protein gpP</fullName>
    </submittedName>
</protein>
<proteinExistence type="predicted"/>
<evidence type="ECO:0000313" key="2">
    <source>
        <dbReference type="Proteomes" id="UP000247480"/>
    </source>
</evidence>
<dbReference type="Proteomes" id="UP000247480">
    <property type="component" value="Unassembled WGS sequence"/>
</dbReference>
<organism evidence="1 2">
    <name type="scientific">Pseudomonas syringae pv. actinidiae</name>
    <dbReference type="NCBI Taxonomy" id="103796"/>
    <lineage>
        <taxon>Bacteria</taxon>
        <taxon>Pseudomonadati</taxon>
        <taxon>Pseudomonadota</taxon>
        <taxon>Gammaproteobacteria</taxon>
        <taxon>Pseudomonadales</taxon>
        <taxon>Pseudomonadaceae</taxon>
        <taxon>Pseudomonas</taxon>
        <taxon>Pseudomonas syringae</taxon>
    </lineage>
</organism>